<feature type="compositionally biased region" description="Low complexity" evidence="9">
    <location>
        <begin position="599"/>
        <end position="615"/>
    </location>
</feature>
<evidence type="ECO:0000256" key="3">
    <source>
        <dbReference type="ARBA" id="ARBA00022574"/>
    </source>
</evidence>
<dbReference type="PROSITE" id="PS50294">
    <property type="entry name" value="WD_REPEATS_REGION"/>
    <property type="match status" value="5"/>
</dbReference>
<dbReference type="GO" id="GO:0051013">
    <property type="term" value="P:microtubule severing"/>
    <property type="evidence" value="ECO:0007669"/>
    <property type="project" value="UniProtKB-UniRule"/>
</dbReference>
<feature type="compositionally biased region" description="Polar residues" evidence="9">
    <location>
        <begin position="443"/>
        <end position="456"/>
    </location>
</feature>
<keyword evidence="7" id="KW-0498">Mitosis</keyword>
<evidence type="ECO:0000256" key="5">
    <source>
        <dbReference type="ARBA" id="ARBA00022737"/>
    </source>
</evidence>
<dbReference type="PRINTS" id="PR00320">
    <property type="entry name" value="GPROTEINBRPT"/>
</dbReference>
<feature type="repeat" description="WD" evidence="8">
    <location>
        <begin position="57"/>
        <end position="98"/>
    </location>
</feature>
<dbReference type="PANTHER" id="PTHR19845:SF0">
    <property type="entry name" value="KATANIN P80 WD40 REPEAT-CONTAINING SUBUNIT B1"/>
    <property type="match status" value="1"/>
</dbReference>
<dbReference type="AlphaFoldDB" id="A0A8J2VY27"/>
<evidence type="ECO:0000256" key="4">
    <source>
        <dbReference type="ARBA" id="ARBA00022701"/>
    </source>
</evidence>
<keyword evidence="5" id="KW-0677">Repeat</keyword>
<comment type="subcellular location">
    <subcellularLocation>
        <location evidence="1 7">Cytoplasm</location>
        <location evidence="1 7">Cytoskeleton</location>
    </subcellularLocation>
    <subcellularLocation>
        <location evidence="7">Cytoplasm</location>
    </subcellularLocation>
    <subcellularLocation>
        <location evidence="7">Cytoplasm</location>
        <location evidence="7">Cytoskeleton</location>
        <location evidence="7">Microtubule organizing center</location>
        <location evidence="7">Centrosome</location>
    </subcellularLocation>
    <subcellularLocation>
        <location evidence="7">Cytoplasm</location>
        <location evidence="7">Cytoskeleton</location>
        <location evidence="7">Spindle pole</location>
    </subcellularLocation>
    <subcellularLocation>
        <location evidence="7">Cytoplasm</location>
        <location evidence="7">Cytoskeleton</location>
        <location evidence="7">Spindle</location>
    </subcellularLocation>
    <text evidence="7">Predominantly cytoplasmic. Localized to the interphase centrosome and mitotic spindle poles.</text>
</comment>
<protein>
    <recommendedName>
        <fullName evidence="7">Katanin p80 WD40 repeat-containing subunit B1</fullName>
        <shortName evidence="7">Katanin p80 subunit B1</shortName>
    </recommendedName>
    <alternativeName>
        <fullName evidence="7">p80 katanin</fullName>
    </alternativeName>
</protein>
<dbReference type="PANTHER" id="PTHR19845">
    <property type="entry name" value="KATANIN P80 SUBUNIT"/>
    <property type="match status" value="1"/>
</dbReference>
<dbReference type="SMART" id="SM00320">
    <property type="entry name" value="WD40"/>
    <property type="match status" value="6"/>
</dbReference>
<keyword evidence="7" id="KW-0131">Cell cycle</keyword>
<evidence type="ECO:0000256" key="9">
    <source>
        <dbReference type="SAM" id="MobiDB-lite"/>
    </source>
</evidence>
<dbReference type="SUPFAM" id="SSF50978">
    <property type="entry name" value="WD40 repeat-like"/>
    <property type="match status" value="1"/>
</dbReference>
<dbReference type="Gene3D" id="2.130.10.10">
    <property type="entry name" value="YVTN repeat-like/Quinoprotein amine dehydrogenase"/>
    <property type="match status" value="1"/>
</dbReference>
<keyword evidence="2 7" id="KW-0963">Cytoplasm</keyword>
<dbReference type="GO" id="GO:0008017">
    <property type="term" value="F:microtubule binding"/>
    <property type="evidence" value="ECO:0007669"/>
    <property type="project" value="UniProtKB-UniRule"/>
</dbReference>
<evidence type="ECO:0000313" key="11">
    <source>
        <dbReference type="EMBL" id="CAH0098165.1"/>
    </source>
</evidence>
<comment type="caution">
    <text evidence="11">The sequence shown here is derived from an EMBL/GenBank/DDBJ whole genome shotgun (WGS) entry which is preliminary data.</text>
</comment>
<feature type="region of interest" description="Disordered" evidence="9">
    <location>
        <begin position="343"/>
        <end position="376"/>
    </location>
</feature>
<evidence type="ECO:0000259" key="10">
    <source>
        <dbReference type="Pfam" id="PF13925"/>
    </source>
</evidence>
<dbReference type="GO" id="GO:0008352">
    <property type="term" value="C:katanin complex"/>
    <property type="evidence" value="ECO:0007669"/>
    <property type="project" value="InterPro"/>
</dbReference>
<dbReference type="Proteomes" id="UP000789390">
    <property type="component" value="Unassembled WGS sequence"/>
</dbReference>
<dbReference type="InterPro" id="IPR015943">
    <property type="entry name" value="WD40/YVTN_repeat-like_dom_sf"/>
</dbReference>
<keyword evidence="12" id="KW-1185">Reference proteome</keyword>
<evidence type="ECO:0000256" key="7">
    <source>
        <dbReference type="HAMAP-Rule" id="MF_03022"/>
    </source>
</evidence>
<accession>A0A8J2VY27</accession>
<proteinExistence type="inferred from homology"/>
<dbReference type="Pfam" id="PF13925">
    <property type="entry name" value="Katanin_con80"/>
    <property type="match status" value="1"/>
</dbReference>
<evidence type="ECO:0000313" key="12">
    <source>
        <dbReference type="Proteomes" id="UP000789390"/>
    </source>
</evidence>
<keyword evidence="7" id="KW-0132">Cell division</keyword>
<feature type="repeat" description="WD" evidence="8">
    <location>
        <begin position="14"/>
        <end position="56"/>
    </location>
</feature>
<dbReference type="InterPro" id="IPR028021">
    <property type="entry name" value="Katanin_C-terminal"/>
</dbReference>
<dbReference type="Pfam" id="PF00400">
    <property type="entry name" value="WD40"/>
    <property type="match status" value="5"/>
</dbReference>
<evidence type="ECO:0000256" key="6">
    <source>
        <dbReference type="ARBA" id="ARBA00023212"/>
    </source>
</evidence>
<dbReference type="InterPro" id="IPR026962">
    <property type="entry name" value="KTNB1"/>
</dbReference>
<dbReference type="InterPro" id="IPR019775">
    <property type="entry name" value="WD40_repeat_CS"/>
</dbReference>
<dbReference type="InterPro" id="IPR001680">
    <property type="entry name" value="WD40_rpt"/>
</dbReference>
<feature type="compositionally biased region" description="Low complexity" evidence="9">
    <location>
        <begin position="493"/>
        <end position="504"/>
    </location>
</feature>
<feature type="domain" description="Katanin p80 subunit C-terminal" evidence="10">
    <location>
        <begin position="713"/>
        <end position="872"/>
    </location>
</feature>
<gene>
    <name evidence="7" type="primary">KATNB1</name>
    <name evidence="11" type="ORF">DGAL_LOCUS211</name>
</gene>
<dbReference type="InterPro" id="IPR036322">
    <property type="entry name" value="WD40_repeat_dom_sf"/>
</dbReference>
<dbReference type="OrthoDB" id="10251605at2759"/>
<keyword evidence="3 8" id="KW-0853">WD repeat</keyword>
<evidence type="ECO:0000256" key="1">
    <source>
        <dbReference type="ARBA" id="ARBA00004245"/>
    </source>
</evidence>
<dbReference type="GO" id="GO:0005813">
    <property type="term" value="C:centrosome"/>
    <property type="evidence" value="ECO:0007669"/>
    <property type="project" value="UniProtKB-SubCell"/>
</dbReference>
<dbReference type="GO" id="GO:0051301">
    <property type="term" value="P:cell division"/>
    <property type="evidence" value="ECO:0007669"/>
    <property type="project" value="UniProtKB-KW"/>
</dbReference>
<feature type="repeat" description="WD" evidence="8">
    <location>
        <begin position="99"/>
        <end position="140"/>
    </location>
</feature>
<dbReference type="GO" id="GO:0007019">
    <property type="term" value="P:microtubule depolymerization"/>
    <property type="evidence" value="ECO:0007669"/>
    <property type="project" value="TreeGrafter"/>
</dbReference>
<dbReference type="InterPro" id="IPR020472">
    <property type="entry name" value="WD40_PAC1"/>
</dbReference>
<organism evidence="11 12">
    <name type="scientific">Daphnia galeata</name>
    <dbReference type="NCBI Taxonomy" id="27404"/>
    <lineage>
        <taxon>Eukaryota</taxon>
        <taxon>Metazoa</taxon>
        <taxon>Ecdysozoa</taxon>
        <taxon>Arthropoda</taxon>
        <taxon>Crustacea</taxon>
        <taxon>Branchiopoda</taxon>
        <taxon>Diplostraca</taxon>
        <taxon>Cladocera</taxon>
        <taxon>Anomopoda</taxon>
        <taxon>Daphniidae</taxon>
        <taxon>Daphnia</taxon>
    </lineage>
</organism>
<dbReference type="GO" id="GO:0005874">
    <property type="term" value="C:microtubule"/>
    <property type="evidence" value="ECO:0007669"/>
    <property type="project" value="UniProtKB-KW"/>
</dbReference>
<keyword evidence="4 7" id="KW-0493">Microtubule</keyword>
<name>A0A8J2VY27_9CRUS</name>
<evidence type="ECO:0000256" key="8">
    <source>
        <dbReference type="PROSITE-ProRule" id="PRU00221"/>
    </source>
</evidence>
<dbReference type="PROSITE" id="PS00678">
    <property type="entry name" value="WD_REPEATS_1"/>
    <property type="match status" value="3"/>
</dbReference>
<sequence length="876" mass="95667">MATTTKRAWKLQEFSAHGANVNCLALGSKSGRVLVTGGDDKKVNLWAIGKPSCIMSLSGHTTAIEAVRFSPTEELVCAGSAAGAVKVWDLEAARMVRTLTGHRAGIKALDFHPYGDFLATGSTDTNMKLWDIRRKGCIFTYKGHSSTVNSLRFSPDGQWVASAGDDGYVKIWDLRAGRLLSELREHTAAVTEVVFHPHEFLLASGAADRRVLFWDLENFTLVSNSDPETSGIRSIYFHPEGKCLFSAAQDGLRVYGWEPCRILDCIPLPWGRIQDMAVTSGQLIGVSYNLSNVSIYVIDLKKVAPFGDSLQSSSGLGGGGVGIGVGGGGGTAFQHGVSFRKSFNKERPPGGLRQSQIKMNHDTIESDEKSSTETEDDGIAADIKDLNHYHNIFQPRGRELSRTPPPLEINSDKESSTVLIGDKVKLDPAIPQVIRPPPPDLVQQHSPLPTPASGNSPVHRPSPSPSPPFVKTSQSGPGRPAAGLTTMRERRNSTSSVTLSSSKTITSITSVERESYNSNLHTPTNLIAMTSPRPDVTHLSGGPPVLPPTGPHTSRGRNPLRRDLVHRKDSIKEVLQPSLSDPENPPKLNNIRHSPSEPSLNMRSHSTSRSSSLTRNRPDLTVPTPKGRVNSLYSPFMSSQPPASNHIVHQDFVPIMSDKPSGLDLEDFMPRKFNSVSMGGGSPSVSGMSSPYEESSSLALEQTEMEIVTNIVQGHQPMMTVLSSRHRNLQIIYNLWQNKDAKVAVETAVTMNDPAVVVDLLSVIIFRPFLWSLDLCVLLLPAIADLLQSKFEVYVNTACNSLRLVLKNFATVIKSNIETPTQSVGVDISRQERFNKCMSCYSQLVPIKAFILKRQAMAGKMGQTFRELHILLQVFD</sequence>
<reference evidence="11" key="1">
    <citation type="submission" date="2021-11" db="EMBL/GenBank/DDBJ databases">
        <authorList>
            <person name="Schell T."/>
        </authorList>
    </citation>
    <scope>NUCLEOTIDE SEQUENCE</scope>
    <source>
        <strain evidence="11">M5</strain>
    </source>
</reference>
<dbReference type="FunFam" id="2.130.10.10:FF:000462">
    <property type="entry name" value="Katanin p80 WD40 repeat-containing subunit B1"/>
    <property type="match status" value="1"/>
</dbReference>
<feature type="region of interest" description="Disordered" evidence="9">
    <location>
        <begin position="394"/>
        <end position="504"/>
    </location>
</feature>
<feature type="compositionally biased region" description="Basic and acidic residues" evidence="9">
    <location>
        <begin position="359"/>
        <end position="372"/>
    </location>
</feature>
<comment type="function">
    <text evidence="7">Participates in a complex which severs microtubules in an ATP-dependent manner. May act to target the enzymatic subunit of this complex to sites of action such as the centrosome. Microtubule severing may promote rapid reorganization of cellular microtubule arrays and the release of microtubules from the centrosome following nucleation.</text>
</comment>
<evidence type="ECO:0000256" key="2">
    <source>
        <dbReference type="ARBA" id="ARBA00022490"/>
    </source>
</evidence>
<feature type="region of interest" description="Disordered" evidence="9">
    <location>
        <begin position="530"/>
        <end position="627"/>
    </location>
</feature>
<dbReference type="CDD" id="cd00200">
    <property type="entry name" value="WD40"/>
    <property type="match status" value="1"/>
</dbReference>
<dbReference type="HAMAP" id="MF_03022">
    <property type="entry name" value="Katanin_p80_B1"/>
    <property type="match status" value="1"/>
</dbReference>
<comment type="similarity">
    <text evidence="7">Belongs to the WD repeat KATNB1 family.</text>
</comment>
<comment type="subunit">
    <text evidence="7">Interacts with KATNA1. This interaction enhances the microtubule binding and severing activity of KATNA1 and also targets this activity to the centrosome.</text>
</comment>
<dbReference type="PROSITE" id="PS50082">
    <property type="entry name" value="WD_REPEATS_2"/>
    <property type="match status" value="5"/>
</dbReference>
<feature type="repeat" description="WD" evidence="8">
    <location>
        <begin position="183"/>
        <end position="224"/>
    </location>
</feature>
<dbReference type="EMBL" id="CAKKLH010000001">
    <property type="protein sequence ID" value="CAH0098165.1"/>
    <property type="molecule type" value="Genomic_DNA"/>
</dbReference>
<feature type="compositionally biased region" description="Basic and acidic residues" evidence="9">
    <location>
        <begin position="560"/>
        <end position="572"/>
    </location>
</feature>
<feature type="repeat" description="WD" evidence="8">
    <location>
        <begin position="141"/>
        <end position="182"/>
    </location>
</feature>
<dbReference type="GO" id="GO:0005737">
    <property type="term" value="C:cytoplasm"/>
    <property type="evidence" value="ECO:0007669"/>
    <property type="project" value="UniProtKB-SubCell"/>
</dbReference>
<keyword evidence="6 7" id="KW-0206">Cytoskeleton</keyword>
<dbReference type="GO" id="GO:0000922">
    <property type="term" value="C:spindle pole"/>
    <property type="evidence" value="ECO:0007669"/>
    <property type="project" value="UniProtKB-SubCell"/>
</dbReference>